<evidence type="ECO:0000256" key="2">
    <source>
        <dbReference type="ARBA" id="ARBA00022723"/>
    </source>
</evidence>
<feature type="domain" description="4Fe-4S ferredoxin-type" evidence="5">
    <location>
        <begin position="1"/>
        <end position="28"/>
    </location>
</feature>
<keyword evidence="2" id="KW-0479">Metal-binding</keyword>
<organism evidence="6 7">
    <name type="scientific">miscellaneous Crenarchaeota group-15 archaeon DG-45</name>
    <dbReference type="NCBI Taxonomy" id="1685127"/>
    <lineage>
        <taxon>Archaea</taxon>
        <taxon>Candidatus Bathyarchaeota</taxon>
        <taxon>MCG-15</taxon>
    </lineage>
</organism>
<dbReference type="InterPro" id="IPR017896">
    <property type="entry name" value="4Fe4S_Fe-S-bd"/>
</dbReference>
<keyword evidence="1" id="KW-0004">4Fe-4S</keyword>
<dbReference type="InterPro" id="IPR017900">
    <property type="entry name" value="4Fe4S_Fe_S_CS"/>
</dbReference>
<dbReference type="GO" id="GO:0046872">
    <property type="term" value="F:metal ion binding"/>
    <property type="evidence" value="ECO:0007669"/>
    <property type="project" value="UniProtKB-KW"/>
</dbReference>
<evidence type="ECO:0000313" key="7">
    <source>
        <dbReference type="Proteomes" id="UP000037210"/>
    </source>
</evidence>
<evidence type="ECO:0000256" key="3">
    <source>
        <dbReference type="ARBA" id="ARBA00023004"/>
    </source>
</evidence>
<dbReference type="PANTHER" id="PTHR43687">
    <property type="entry name" value="ADENYLYLSULFATE REDUCTASE, BETA SUBUNIT"/>
    <property type="match status" value="1"/>
</dbReference>
<dbReference type="GO" id="GO:0051539">
    <property type="term" value="F:4 iron, 4 sulfur cluster binding"/>
    <property type="evidence" value="ECO:0007669"/>
    <property type="project" value="UniProtKB-KW"/>
</dbReference>
<dbReference type="PANTHER" id="PTHR43687:SF1">
    <property type="entry name" value="FERREDOXIN III"/>
    <property type="match status" value="1"/>
</dbReference>
<gene>
    <name evidence="6" type="ORF">AC482_05710</name>
</gene>
<dbReference type="GO" id="GO:0016491">
    <property type="term" value="F:oxidoreductase activity"/>
    <property type="evidence" value="ECO:0007669"/>
    <property type="project" value="UniProtKB-ARBA"/>
</dbReference>
<name>A0A0M0BN57_9ARCH</name>
<proteinExistence type="predicted"/>
<dbReference type="InterPro" id="IPR050572">
    <property type="entry name" value="Fe-S_Ferredoxin"/>
</dbReference>
<keyword evidence="3" id="KW-0408">Iron</keyword>
<dbReference type="Pfam" id="PF00037">
    <property type="entry name" value="Fer4"/>
    <property type="match status" value="1"/>
</dbReference>
<dbReference type="PROSITE" id="PS00198">
    <property type="entry name" value="4FE4S_FER_1"/>
    <property type="match status" value="1"/>
</dbReference>
<dbReference type="Proteomes" id="UP000037210">
    <property type="component" value="Unassembled WGS sequence"/>
</dbReference>
<dbReference type="EMBL" id="LFWZ01000052">
    <property type="protein sequence ID" value="KON29766.1"/>
    <property type="molecule type" value="Genomic_DNA"/>
</dbReference>
<dbReference type="SUPFAM" id="SSF54862">
    <property type="entry name" value="4Fe-4S ferredoxins"/>
    <property type="match status" value="1"/>
</dbReference>
<protein>
    <recommendedName>
        <fullName evidence="5">4Fe-4S ferredoxin-type domain-containing protein</fullName>
    </recommendedName>
</protein>
<feature type="domain" description="4Fe-4S ferredoxin-type" evidence="5">
    <location>
        <begin position="29"/>
        <end position="59"/>
    </location>
</feature>
<evidence type="ECO:0000259" key="5">
    <source>
        <dbReference type="PROSITE" id="PS51379"/>
    </source>
</evidence>
<keyword evidence="4" id="KW-0411">Iron-sulfur</keyword>
<dbReference type="AlphaFoldDB" id="A0A0M0BN57"/>
<sequence>MRIDRERCIGCRSCVIYCPVGAIKAEDDEVRIDQDLCVECAACLKSGVCPQDALHQPELGWPRALRSQFSDPLVAHPVTGISGRGTAEMKTNDVTGRFREGEVGLAIEMGRPGISTGFADVERVAAALAGRVEFEPLNPVTALIDEETGRFRDRSVLKERALSAIIECKTTEDRGIEILKILKEVSEEIETVFSLCIINRCKGFDVPFRERMEAAGFTPRINGKTNVGLGRPLA</sequence>
<evidence type="ECO:0000256" key="4">
    <source>
        <dbReference type="ARBA" id="ARBA00023014"/>
    </source>
</evidence>
<accession>A0A0M0BN57</accession>
<reference evidence="6 7" key="1">
    <citation type="submission" date="2015-06" db="EMBL/GenBank/DDBJ databases">
        <title>New insights into the roles of widespread benthic archaea in carbon and nitrogen cycling.</title>
        <authorList>
            <person name="Lazar C.S."/>
            <person name="Baker B.J."/>
            <person name="Seitz K.W."/>
            <person name="Hyde A.S."/>
            <person name="Dick G.J."/>
            <person name="Hinrichs K.-U."/>
            <person name="Teske A.P."/>
        </authorList>
    </citation>
    <scope>NUCLEOTIDE SEQUENCE [LARGE SCALE GENOMIC DNA]</scope>
    <source>
        <strain evidence="6">DG-45</strain>
    </source>
</reference>
<dbReference type="PROSITE" id="PS51379">
    <property type="entry name" value="4FE4S_FER_2"/>
    <property type="match status" value="2"/>
</dbReference>
<comment type="caution">
    <text evidence="6">The sequence shown here is derived from an EMBL/GenBank/DDBJ whole genome shotgun (WGS) entry which is preliminary data.</text>
</comment>
<evidence type="ECO:0000313" key="6">
    <source>
        <dbReference type="EMBL" id="KON29766.1"/>
    </source>
</evidence>
<dbReference type="Gene3D" id="3.30.70.20">
    <property type="match status" value="1"/>
</dbReference>
<evidence type="ECO:0000256" key="1">
    <source>
        <dbReference type="ARBA" id="ARBA00022485"/>
    </source>
</evidence>